<proteinExistence type="predicted"/>
<dbReference type="OrthoDB" id="3021773at2759"/>
<evidence type="ECO:0000313" key="2">
    <source>
        <dbReference type="Proteomes" id="UP000541558"/>
    </source>
</evidence>
<evidence type="ECO:0000313" key="1">
    <source>
        <dbReference type="EMBL" id="KAF5338707.1"/>
    </source>
</evidence>
<accession>A0A8H5CDV3</accession>
<name>A0A8H5CDV3_9AGAR</name>
<dbReference type="Proteomes" id="UP000541558">
    <property type="component" value="Unassembled WGS sequence"/>
</dbReference>
<dbReference type="AlphaFoldDB" id="A0A8H5CDV3"/>
<sequence>MDLPGWIRRDEDDVVMDGVAMTNLEQADDVLLLSTSRSGLQRKLDGMYGWCSVNFMLLNTTKSVVLVLSSRPIEHRRRGDFASVMEKHLNTTTSINYFSGSLERLGGPEWVYNSGGRKIYLCLSGRAGDLPHRQSTEEVGGDEGETGDSYLYHLALWAPSPASAVYFLALWAPSPASAVCYLAFGPHPVLPCPVPSPPWESIVPKPLPD</sequence>
<reference evidence="1 2" key="1">
    <citation type="journal article" date="2020" name="ISME J.">
        <title>Uncovering the hidden diversity of litter-decomposition mechanisms in mushroom-forming fungi.</title>
        <authorList>
            <person name="Floudas D."/>
            <person name="Bentzer J."/>
            <person name="Ahren D."/>
            <person name="Johansson T."/>
            <person name="Persson P."/>
            <person name="Tunlid A."/>
        </authorList>
    </citation>
    <scope>NUCLEOTIDE SEQUENCE [LARGE SCALE GENOMIC DNA]</scope>
    <source>
        <strain evidence="1 2">CBS 175.51</strain>
    </source>
</reference>
<protein>
    <submittedName>
        <fullName evidence="1">Uncharacterized protein</fullName>
    </submittedName>
</protein>
<organism evidence="1 2">
    <name type="scientific">Ephemerocybe angulata</name>
    <dbReference type="NCBI Taxonomy" id="980116"/>
    <lineage>
        <taxon>Eukaryota</taxon>
        <taxon>Fungi</taxon>
        <taxon>Dikarya</taxon>
        <taxon>Basidiomycota</taxon>
        <taxon>Agaricomycotina</taxon>
        <taxon>Agaricomycetes</taxon>
        <taxon>Agaricomycetidae</taxon>
        <taxon>Agaricales</taxon>
        <taxon>Agaricineae</taxon>
        <taxon>Psathyrellaceae</taxon>
        <taxon>Ephemerocybe</taxon>
    </lineage>
</organism>
<keyword evidence="2" id="KW-1185">Reference proteome</keyword>
<gene>
    <name evidence="1" type="ORF">D9611_013360</name>
</gene>
<dbReference type="EMBL" id="JAACJK010000011">
    <property type="protein sequence ID" value="KAF5338707.1"/>
    <property type="molecule type" value="Genomic_DNA"/>
</dbReference>
<comment type="caution">
    <text evidence="1">The sequence shown here is derived from an EMBL/GenBank/DDBJ whole genome shotgun (WGS) entry which is preliminary data.</text>
</comment>